<name>A0A0C2JBH4_THEKT</name>
<accession>A0A0C2JBH4</accession>
<dbReference type="Proteomes" id="UP000031668">
    <property type="component" value="Unassembled WGS sequence"/>
</dbReference>
<evidence type="ECO:0000313" key="2">
    <source>
        <dbReference type="Proteomes" id="UP000031668"/>
    </source>
</evidence>
<protein>
    <submittedName>
        <fullName evidence="1">Uncharacterized protein</fullName>
    </submittedName>
</protein>
<organism evidence="1 2">
    <name type="scientific">Thelohanellus kitauei</name>
    <name type="common">Myxosporean</name>
    <dbReference type="NCBI Taxonomy" id="669202"/>
    <lineage>
        <taxon>Eukaryota</taxon>
        <taxon>Metazoa</taxon>
        <taxon>Cnidaria</taxon>
        <taxon>Myxozoa</taxon>
        <taxon>Myxosporea</taxon>
        <taxon>Bivalvulida</taxon>
        <taxon>Platysporina</taxon>
        <taxon>Myxobolidae</taxon>
        <taxon>Thelohanellus</taxon>
    </lineage>
</organism>
<reference evidence="1 2" key="1">
    <citation type="journal article" date="2014" name="Genome Biol. Evol.">
        <title>The genome of the myxosporean Thelohanellus kitauei shows adaptations to nutrient acquisition within its fish host.</title>
        <authorList>
            <person name="Yang Y."/>
            <person name="Xiong J."/>
            <person name="Zhou Z."/>
            <person name="Huo F."/>
            <person name="Miao W."/>
            <person name="Ran C."/>
            <person name="Liu Y."/>
            <person name="Zhang J."/>
            <person name="Feng J."/>
            <person name="Wang M."/>
            <person name="Wang M."/>
            <person name="Wang L."/>
            <person name="Yao B."/>
        </authorList>
    </citation>
    <scope>NUCLEOTIDE SEQUENCE [LARGE SCALE GENOMIC DNA]</scope>
    <source>
        <strain evidence="1">Wuqing</strain>
    </source>
</reference>
<comment type="caution">
    <text evidence="1">The sequence shown here is derived from an EMBL/GenBank/DDBJ whole genome shotgun (WGS) entry which is preliminary data.</text>
</comment>
<sequence length="618" mass="73086">MKNTLTKIQKSDQNTNQMIIDNYISTSGYSNIDVQMEMVQTMISRFSNIHKRELDQLIMHYFPDSLYLEFHKMSASGNKVCQYKEKKNLLFNIFNFIFRNSNLVCHYKTKYFIEFFVNFIKTPDEHSSPEPNKIIDSINMSLYYEVNKVIFINSNAMYYVYNFCNINGSLFEEPFWTVCENIYDIKGTCISFINCQKLSNSVHEIMTKFGPSREDCARLIFIVFHMIIRLKLVDGIEFDIGHLYGISLSSLLRYIHRGQDSDILINVSQIWGRILHASKNSFHIDSIDKLIFFAALYSIELSFELRNIIDGSEDMLLTDLFMQKLNIIYFSFVSFPLINHNVYTWFRNVLTDLHILFEQYFESMAMKNLSIRHQFIIVQYYLKSLVTLNLRVSPPVENILKGFLKKYGNKPYYKLHFTFIESHFVFDISDISENKESDLDSHSIKIKNFLNDLILALTDLEYINIVKSYQKLSMYEDQPLCNFSMINTDFIRTVFEGCATRLLKDNQNMKPEIIENDEYITYKKVMNSIVLSFNDSIYLEKQESENYIKMCDYHSHVSELNRSKETNDNLSESVSSGNNSEKAYLSQIPTFQTLHRWFCLIYEMKFIFDHMNSQFEKF</sequence>
<dbReference type="AlphaFoldDB" id="A0A0C2JBH4"/>
<keyword evidence="2" id="KW-1185">Reference proteome</keyword>
<gene>
    <name evidence="1" type="ORF">RF11_07928</name>
</gene>
<evidence type="ECO:0000313" key="1">
    <source>
        <dbReference type="EMBL" id="KII75219.1"/>
    </source>
</evidence>
<dbReference type="EMBL" id="JWZT01000009">
    <property type="protein sequence ID" value="KII75219.1"/>
    <property type="molecule type" value="Genomic_DNA"/>
</dbReference>
<proteinExistence type="predicted"/>